<dbReference type="AlphaFoldDB" id="A0A1M6Y863"/>
<dbReference type="SUPFAM" id="SSF51735">
    <property type="entry name" value="NAD(P)-binding Rossmann-fold domains"/>
    <property type="match status" value="1"/>
</dbReference>
<dbReference type="Pfam" id="PF01408">
    <property type="entry name" value="GFO_IDH_MocA"/>
    <property type="match status" value="1"/>
</dbReference>
<feature type="domain" description="Gfo/Idh/MocA-like oxidoreductase N-terminal" evidence="1">
    <location>
        <begin position="1"/>
        <end position="116"/>
    </location>
</feature>
<dbReference type="PANTHER" id="PTHR43377:SF1">
    <property type="entry name" value="BILIVERDIN REDUCTASE A"/>
    <property type="match status" value="1"/>
</dbReference>
<reference evidence="4" key="1">
    <citation type="submission" date="2016-11" db="EMBL/GenBank/DDBJ databases">
        <authorList>
            <person name="Varghese N."/>
            <person name="Submissions S."/>
        </authorList>
    </citation>
    <scope>NUCLEOTIDE SEQUENCE [LARGE SCALE GENOMIC DNA]</scope>
    <source>
        <strain evidence="4">DSM 16219</strain>
    </source>
</reference>
<feature type="domain" description="GFO/IDH/MocA-like oxidoreductase" evidence="2">
    <location>
        <begin position="125"/>
        <end position="248"/>
    </location>
</feature>
<dbReference type="Gene3D" id="3.30.360.10">
    <property type="entry name" value="Dihydrodipicolinate Reductase, domain 2"/>
    <property type="match status" value="1"/>
</dbReference>
<dbReference type="RefSeq" id="WP_073478682.1">
    <property type="nucleotide sequence ID" value="NZ_FQZU01000047.1"/>
</dbReference>
<evidence type="ECO:0000259" key="2">
    <source>
        <dbReference type="Pfam" id="PF22725"/>
    </source>
</evidence>
<dbReference type="Proteomes" id="UP000183994">
    <property type="component" value="Unassembled WGS sequence"/>
</dbReference>
<evidence type="ECO:0000313" key="3">
    <source>
        <dbReference type="EMBL" id="SHL14373.1"/>
    </source>
</evidence>
<gene>
    <name evidence="3" type="ORF">SAMN02745216_04697</name>
</gene>
<keyword evidence="4" id="KW-1185">Reference proteome</keyword>
<protein>
    <submittedName>
        <fullName evidence="3">Predicted dehydrogenase</fullName>
    </submittedName>
</protein>
<evidence type="ECO:0000259" key="1">
    <source>
        <dbReference type="Pfam" id="PF01408"/>
    </source>
</evidence>
<dbReference type="Pfam" id="PF22725">
    <property type="entry name" value="GFO_IDH_MocA_C3"/>
    <property type="match status" value="1"/>
</dbReference>
<sequence>MKILVIGCGSIGRRHLGNLKRLGEEDLLAMDPTPERLERAREEFEAKGFSNLEEALEQKPDAALVCSPNSMHAQQAMDCLAAGCHCFVEKPLSHTMGHVAALVQEAEKRGLVNMVGSNFKFHPIFIKMKEIFDSGVLGKITSARCQFGQYLPDWHPYEDFRNGYSARSDLGGGVLLDSHELGYMAWFLGGALDVFCFSDKISSLDIQTEDTAEVLIRFASGAMAEVHLDYTQRAYQRTYEFFGEKGTMTWDFNQGKIRLFLAVENSWREYPQPKDYDINLMYVEQMRHFISCIKTGSPAATDFREGKRILQIILAAKRSSLEGRIARPMEETGS</sequence>
<dbReference type="STRING" id="1121393.SAMN02745216_04697"/>
<dbReference type="InterPro" id="IPR000683">
    <property type="entry name" value="Gfo/Idh/MocA-like_OxRdtase_N"/>
</dbReference>
<accession>A0A1M6Y863</accession>
<dbReference type="InterPro" id="IPR051450">
    <property type="entry name" value="Gfo/Idh/MocA_Oxidoreductases"/>
</dbReference>
<dbReference type="OrthoDB" id="9782091at2"/>
<name>A0A1M6Y863_9BACT</name>
<organism evidence="3 4">
    <name type="scientific">Desulfatibacillum alkenivorans DSM 16219</name>
    <dbReference type="NCBI Taxonomy" id="1121393"/>
    <lineage>
        <taxon>Bacteria</taxon>
        <taxon>Pseudomonadati</taxon>
        <taxon>Thermodesulfobacteriota</taxon>
        <taxon>Desulfobacteria</taxon>
        <taxon>Desulfobacterales</taxon>
        <taxon>Desulfatibacillaceae</taxon>
        <taxon>Desulfatibacillum</taxon>
    </lineage>
</organism>
<dbReference type="InterPro" id="IPR036291">
    <property type="entry name" value="NAD(P)-bd_dom_sf"/>
</dbReference>
<dbReference type="PANTHER" id="PTHR43377">
    <property type="entry name" value="BILIVERDIN REDUCTASE A"/>
    <property type="match status" value="1"/>
</dbReference>
<dbReference type="InterPro" id="IPR055170">
    <property type="entry name" value="GFO_IDH_MocA-like_dom"/>
</dbReference>
<evidence type="ECO:0000313" key="4">
    <source>
        <dbReference type="Proteomes" id="UP000183994"/>
    </source>
</evidence>
<proteinExistence type="predicted"/>
<dbReference type="GO" id="GO:0000166">
    <property type="term" value="F:nucleotide binding"/>
    <property type="evidence" value="ECO:0007669"/>
    <property type="project" value="InterPro"/>
</dbReference>
<dbReference type="SUPFAM" id="SSF55347">
    <property type="entry name" value="Glyceraldehyde-3-phosphate dehydrogenase-like, C-terminal domain"/>
    <property type="match status" value="1"/>
</dbReference>
<dbReference type="Gene3D" id="3.40.50.720">
    <property type="entry name" value="NAD(P)-binding Rossmann-like Domain"/>
    <property type="match status" value="1"/>
</dbReference>
<dbReference type="EMBL" id="FQZU01000047">
    <property type="protein sequence ID" value="SHL14373.1"/>
    <property type="molecule type" value="Genomic_DNA"/>
</dbReference>